<evidence type="ECO:0000256" key="1">
    <source>
        <dbReference type="ARBA" id="ARBA00001974"/>
    </source>
</evidence>
<dbReference type="InterPro" id="IPR039261">
    <property type="entry name" value="FNR_nucleotide-bd"/>
</dbReference>
<sequence>MNQWLKVDVVNLKKWKNNLFTLIITAPINSFIAGQFTKLSYINSQKKRIQRAYSFVNDPTNKNLEFYILLINKGKLTPKLYDIYNNKIFIKKNSFGFFTFSELPSKENVWMISTGTALGPYCSILQNENVLNKFKKIILIYAVKYSTDLNYLELFKKIKKKYKNKIKIKIILSQEKNKKYLYGRITDLIISGELEKSTKEPLNKKKSHVMLCGNPNMIKDTQKILFSLKKMRKHFRRKPGHITSENYW</sequence>
<evidence type="ECO:0000256" key="9">
    <source>
        <dbReference type="ARBA" id="ARBA00023002"/>
    </source>
</evidence>
<evidence type="ECO:0000256" key="14">
    <source>
        <dbReference type="ARBA" id="ARBA00047776"/>
    </source>
</evidence>
<evidence type="ECO:0000313" key="18">
    <source>
        <dbReference type="Proteomes" id="UP000294455"/>
    </source>
</evidence>
<dbReference type="SUPFAM" id="SSF52343">
    <property type="entry name" value="Ferredoxin reductase-like, C-terminal NADP-linked domain"/>
    <property type="match status" value="1"/>
</dbReference>
<evidence type="ECO:0000256" key="7">
    <source>
        <dbReference type="ARBA" id="ARBA00022827"/>
    </source>
</evidence>
<organism evidence="17 18">
    <name type="scientific">Buchnera aphidicola</name>
    <name type="common">Cinara piceae</name>
    <dbReference type="NCBI Taxonomy" id="1660043"/>
    <lineage>
        <taxon>Bacteria</taxon>
        <taxon>Pseudomonadati</taxon>
        <taxon>Pseudomonadota</taxon>
        <taxon>Gammaproteobacteria</taxon>
        <taxon>Enterobacterales</taxon>
        <taxon>Erwiniaceae</taxon>
        <taxon>Buchnera</taxon>
    </lineage>
</organism>
<dbReference type="Pfam" id="PF00175">
    <property type="entry name" value="NAD_binding_1"/>
    <property type="match status" value="1"/>
</dbReference>
<dbReference type="AlphaFoldDB" id="A0A803FUI6"/>
<dbReference type="InterPro" id="IPR017938">
    <property type="entry name" value="Riboflavin_synthase-like_b-brl"/>
</dbReference>
<keyword evidence="15" id="KW-0472">Membrane</keyword>
<dbReference type="OrthoDB" id="9784483at2"/>
<dbReference type="InterPro" id="IPR001433">
    <property type="entry name" value="OxRdtase_FAD/NAD-bd"/>
</dbReference>
<dbReference type="SUPFAM" id="SSF63380">
    <property type="entry name" value="Riboflavin synthase domain-like"/>
    <property type="match status" value="1"/>
</dbReference>
<dbReference type="Gene3D" id="3.40.50.80">
    <property type="entry name" value="Nucleotide-binding domain of ferredoxin-NADP reductase (FNR) module"/>
    <property type="match status" value="1"/>
</dbReference>
<evidence type="ECO:0000256" key="15">
    <source>
        <dbReference type="SAM" id="Phobius"/>
    </source>
</evidence>
<protein>
    <recommendedName>
        <fullName evidence="5">Flavodoxin/ferredoxin--NADP reductase</fullName>
        <ecNumber evidence="4">1.18.1.2</ecNumber>
        <ecNumber evidence="3">1.19.1.1</ecNumber>
    </recommendedName>
    <alternativeName>
        <fullName evidence="12">Ferredoxin (flavodoxin):NADP(+) oxidoreductase</fullName>
    </alternativeName>
    <alternativeName>
        <fullName evidence="10">Ferredoxin--NADP reductase</fullName>
    </alternativeName>
    <alternativeName>
        <fullName evidence="11">Flavodoxin--NADP reductase</fullName>
    </alternativeName>
</protein>
<comment type="cofactor">
    <cofactor evidence="1">
        <name>FAD</name>
        <dbReference type="ChEBI" id="CHEBI:57692"/>
    </cofactor>
</comment>
<gene>
    <name evidence="17" type="primary">fpr</name>
    <name evidence="17" type="ORF">BUCIPICE3303_389</name>
</gene>
<evidence type="ECO:0000256" key="4">
    <source>
        <dbReference type="ARBA" id="ARBA00013223"/>
    </source>
</evidence>
<evidence type="ECO:0000256" key="10">
    <source>
        <dbReference type="ARBA" id="ARBA00029856"/>
    </source>
</evidence>
<dbReference type="PANTHER" id="PTHR47878">
    <property type="entry name" value="OXIDOREDUCTASE FAD/NAD(P)-BINDING DOMAIN PROTEIN"/>
    <property type="match status" value="1"/>
</dbReference>
<evidence type="ECO:0000256" key="8">
    <source>
        <dbReference type="ARBA" id="ARBA00022857"/>
    </source>
</evidence>
<accession>A0A803FUI6</accession>
<dbReference type="Gene3D" id="2.40.30.10">
    <property type="entry name" value="Translation factors"/>
    <property type="match status" value="1"/>
</dbReference>
<comment type="similarity">
    <text evidence="2">Belongs to the ferredoxin--NADP reductase type 1 family.</text>
</comment>
<keyword evidence="15" id="KW-0812">Transmembrane</keyword>
<evidence type="ECO:0000256" key="12">
    <source>
        <dbReference type="ARBA" id="ARBA00030173"/>
    </source>
</evidence>
<dbReference type="PANTHER" id="PTHR47878:SF1">
    <property type="entry name" value="FLAVODOXIN_FERREDOXIN--NADP REDUCTASE"/>
    <property type="match status" value="1"/>
</dbReference>
<evidence type="ECO:0000256" key="11">
    <source>
        <dbReference type="ARBA" id="ARBA00030000"/>
    </source>
</evidence>
<reference evidence="17 18" key="1">
    <citation type="submission" date="2019-02" db="EMBL/GenBank/DDBJ databases">
        <authorList>
            <person name="Manzano-Marin A."/>
            <person name="Manzano-Marin A."/>
        </authorList>
    </citation>
    <scope>NUCLEOTIDE SEQUENCE [LARGE SCALE GENOMIC DNA]</scope>
    <source>
        <strain evidence="17 18">BuCipiceae</strain>
    </source>
</reference>
<dbReference type="GO" id="GO:0004324">
    <property type="term" value="F:ferredoxin-NADP+ reductase activity"/>
    <property type="evidence" value="ECO:0007669"/>
    <property type="project" value="UniProtKB-EC"/>
</dbReference>
<evidence type="ECO:0000259" key="16">
    <source>
        <dbReference type="Pfam" id="PF00175"/>
    </source>
</evidence>
<feature type="domain" description="Oxidoreductase FAD/NAD(P)-binding" evidence="16">
    <location>
        <begin position="111"/>
        <end position="223"/>
    </location>
</feature>
<dbReference type="GO" id="GO:0042167">
    <property type="term" value="P:heme catabolic process"/>
    <property type="evidence" value="ECO:0007669"/>
    <property type="project" value="TreeGrafter"/>
</dbReference>
<dbReference type="GO" id="GO:0034599">
    <property type="term" value="P:cellular response to oxidative stress"/>
    <property type="evidence" value="ECO:0007669"/>
    <property type="project" value="TreeGrafter"/>
</dbReference>
<keyword evidence="8" id="KW-0521">NADP</keyword>
<evidence type="ECO:0000256" key="5">
    <source>
        <dbReference type="ARBA" id="ARBA00020327"/>
    </source>
</evidence>
<dbReference type="InterPro" id="IPR033892">
    <property type="entry name" value="FNR_bac"/>
</dbReference>
<keyword evidence="9 17" id="KW-0560">Oxidoreductase</keyword>
<feature type="transmembrane region" description="Helical" evidence="15">
    <location>
        <begin position="20"/>
        <end position="41"/>
    </location>
</feature>
<keyword evidence="7" id="KW-0274">FAD</keyword>
<dbReference type="CDD" id="cd06195">
    <property type="entry name" value="FNR1"/>
    <property type="match status" value="1"/>
</dbReference>
<evidence type="ECO:0000313" key="17">
    <source>
        <dbReference type="EMBL" id="VFP88811.1"/>
    </source>
</evidence>
<evidence type="ECO:0000256" key="2">
    <source>
        <dbReference type="ARBA" id="ARBA00008312"/>
    </source>
</evidence>
<comment type="catalytic activity">
    <reaction evidence="13">
        <text>reduced [flavodoxin] + NADP(+) = oxidized [flavodoxin] + NADPH + 2 H(+)</text>
        <dbReference type="Rhea" id="RHEA:50756"/>
        <dbReference type="Rhea" id="RHEA-COMP:10622"/>
        <dbReference type="Rhea" id="RHEA-COMP:10623"/>
        <dbReference type="ChEBI" id="CHEBI:15378"/>
        <dbReference type="ChEBI" id="CHEBI:57618"/>
        <dbReference type="ChEBI" id="CHEBI:57783"/>
        <dbReference type="ChEBI" id="CHEBI:58210"/>
        <dbReference type="ChEBI" id="CHEBI:58349"/>
        <dbReference type="EC" id="1.19.1.1"/>
    </reaction>
</comment>
<evidence type="ECO:0000256" key="3">
    <source>
        <dbReference type="ARBA" id="ARBA00012872"/>
    </source>
</evidence>
<keyword evidence="6" id="KW-0285">Flavoprotein</keyword>
<dbReference type="InterPro" id="IPR051930">
    <property type="entry name" value="FNR_type-1"/>
</dbReference>
<keyword evidence="15" id="KW-1133">Transmembrane helix</keyword>
<evidence type="ECO:0000256" key="13">
    <source>
        <dbReference type="ARBA" id="ARBA00047271"/>
    </source>
</evidence>
<comment type="catalytic activity">
    <reaction evidence="14">
        <text>2 reduced [2Fe-2S]-[ferredoxin] + NADP(+) + H(+) = 2 oxidized [2Fe-2S]-[ferredoxin] + NADPH</text>
        <dbReference type="Rhea" id="RHEA:20125"/>
        <dbReference type="Rhea" id="RHEA-COMP:10000"/>
        <dbReference type="Rhea" id="RHEA-COMP:10001"/>
        <dbReference type="ChEBI" id="CHEBI:15378"/>
        <dbReference type="ChEBI" id="CHEBI:33737"/>
        <dbReference type="ChEBI" id="CHEBI:33738"/>
        <dbReference type="ChEBI" id="CHEBI:57783"/>
        <dbReference type="ChEBI" id="CHEBI:58349"/>
        <dbReference type="EC" id="1.18.1.2"/>
    </reaction>
</comment>
<dbReference type="RefSeq" id="WP_154049424.1">
    <property type="nucleotide sequence ID" value="NZ_LR217739.1"/>
</dbReference>
<dbReference type="EC" id="1.18.1.2" evidence="4"/>
<dbReference type="Proteomes" id="UP000294455">
    <property type="component" value="Chromosome"/>
</dbReference>
<dbReference type="EC" id="1.19.1.1" evidence="3"/>
<proteinExistence type="inferred from homology"/>
<evidence type="ECO:0000256" key="6">
    <source>
        <dbReference type="ARBA" id="ARBA00022630"/>
    </source>
</evidence>
<dbReference type="EMBL" id="LR217739">
    <property type="protein sequence ID" value="VFP88811.1"/>
    <property type="molecule type" value="Genomic_DNA"/>
</dbReference>
<name>A0A803FUI6_9GAMM</name>